<comment type="caution">
    <text evidence="2">The sequence shown here is derived from an EMBL/GenBank/DDBJ whole genome shotgun (WGS) entry which is preliminary data.</text>
</comment>
<dbReference type="AlphaFoldDB" id="A0A9X2VK24"/>
<reference evidence="2" key="1">
    <citation type="submission" date="2022-08" db="EMBL/GenBank/DDBJ databases">
        <authorList>
            <person name="Tistechok S."/>
            <person name="Samborskyy M."/>
            <person name="Roman I."/>
        </authorList>
    </citation>
    <scope>NUCLEOTIDE SEQUENCE</scope>
    <source>
        <strain evidence="2">DSM 103496</strain>
    </source>
</reference>
<name>A0A9X2VK24_9PSEU</name>
<sequence length="138" mass="13903">MNVTPSALIDADCAVSRAGTEVSRVEKSKNSSSPSFASTVTRDDSGSGTCPPTMSMTFFASSAPRRLTVNTTRVSAGLPGSKASSGCTVSEPEAVAVWEPCGAVSVVTGYTSRSYGGVMVIVGSPSWSTTGTPPSAAV</sequence>
<organism evidence="2 3">
    <name type="scientific">Umezawaea endophytica</name>
    <dbReference type="NCBI Taxonomy" id="1654476"/>
    <lineage>
        <taxon>Bacteria</taxon>
        <taxon>Bacillati</taxon>
        <taxon>Actinomycetota</taxon>
        <taxon>Actinomycetes</taxon>
        <taxon>Pseudonocardiales</taxon>
        <taxon>Pseudonocardiaceae</taxon>
        <taxon>Umezawaea</taxon>
    </lineage>
</organism>
<dbReference type="EMBL" id="JANYMP010000005">
    <property type="protein sequence ID" value="MCS7478056.1"/>
    <property type="molecule type" value="Genomic_DNA"/>
</dbReference>
<evidence type="ECO:0000313" key="3">
    <source>
        <dbReference type="Proteomes" id="UP001141259"/>
    </source>
</evidence>
<dbReference type="RefSeq" id="WP_259623556.1">
    <property type="nucleotide sequence ID" value="NZ_JANYMP010000005.1"/>
</dbReference>
<evidence type="ECO:0000256" key="1">
    <source>
        <dbReference type="SAM" id="MobiDB-lite"/>
    </source>
</evidence>
<feature type="region of interest" description="Disordered" evidence="1">
    <location>
        <begin position="24"/>
        <end position="52"/>
    </location>
</feature>
<keyword evidence="3" id="KW-1185">Reference proteome</keyword>
<accession>A0A9X2VK24</accession>
<dbReference type="Proteomes" id="UP001141259">
    <property type="component" value="Unassembled WGS sequence"/>
</dbReference>
<proteinExistence type="predicted"/>
<protein>
    <submittedName>
        <fullName evidence="2">Uncharacterized protein</fullName>
    </submittedName>
</protein>
<gene>
    <name evidence="2" type="ORF">NZH93_14435</name>
</gene>
<evidence type="ECO:0000313" key="2">
    <source>
        <dbReference type="EMBL" id="MCS7478056.1"/>
    </source>
</evidence>